<evidence type="ECO:0000256" key="5">
    <source>
        <dbReference type="ARBA" id="ARBA00023295"/>
    </source>
</evidence>
<protein>
    <recommendedName>
        <fullName evidence="10">GH18 domain-containing protein</fullName>
    </recommendedName>
</protein>
<name>A0ABR2ZXD2_9AGAR</name>
<dbReference type="Gene3D" id="3.20.20.80">
    <property type="entry name" value="Glycosidases"/>
    <property type="match status" value="1"/>
</dbReference>
<reference evidence="11 12" key="1">
    <citation type="submission" date="2024-05" db="EMBL/GenBank/DDBJ databases">
        <title>A draft genome resource for the thread blight pathogen Marasmius tenuissimus strain MS-2.</title>
        <authorList>
            <person name="Yulfo-Soto G.E."/>
            <person name="Baruah I.K."/>
            <person name="Amoako-Attah I."/>
            <person name="Bukari Y."/>
            <person name="Meinhardt L.W."/>
            <person name="Bailey B.A."/>
            <person name="Cohen S.P."/>
        </authorList>
    </citation>
    <scope>NUCLEOTIDE SEQUENCE [LARGE SCALE GENOMIC DNA]</scope>
    <source>
        <strain evidence="11 12">MS-2</strain>
    </source>
</reference>
<dbReference type="InterPro" id="IPR011583">
    <property type="entry name" value="Chitinase_II/V-like_cat"/>
</dbReference>
<evidence type="ECO:0000256" key="2">
    <source>
        <dbReference type="ARBA" id="ARBA00022801"/>
    </source>
</evidence>
<keyword evidence="5 7" id="KW-0326">Glycosidase</keyword>
<dbReference type="EMBL" id="JBBXMP010000036">
    <property type="protein sequence ID" value="KAL0066347.1"/>
    <property type="molecule type" value="Genomic_DNA"/>
</dbReference>
<comment type="similarity">
    <text evidence="8">Belongs to the glycosyl hydrolase 18 family.</text>
</comment>
<dbReference type="Pfam" id="PF00704">
    <property type="entry name" value="Glyco_hydro_18"/>
    <property type="match status" value="1"/>
</dbReference>
<organism evidence="11 12">
    <name type="scientific">Marasmius tenuissimus</name>
    <dbReference type="NCBI Taxonomy" id="585030"/>
    <lineage>
        <taxon>Eukaryota</taxon>
        <taxon>Fungi</taxon>
        <taxon>Dikarya</taxon>
        <taxon>Basidiomycota</taxon>
        <taxon>Agaricomycotina</taxon>
        <taxon>Agaricomycetes</taxon>
        <taxon>Agaricomycetidae</taxon>
        <taxon>Agaricales</taxon>
        <taxon>Marasmiineae</taxon>
        <taxon>Marasmiaceae</taxon>
        <taxon>Marasmius</taxon>
    </lineage>
</organism>
<gene>
    <name evidence="11" type="ORF">AAF712_006606</name>
</gene>
<evidence type="ECO:0000313" key="11">
    <source>
        <dbReference type="EMBL" id="KAL0066347.1"/>
    </source>
</evidence>
<keyword evidence="3" id="KW-0146">Chitin degradation</keyword>
<dbReference type="PROSITE" id="PS01095">
    <property type="entry name" value="GH18_1"/>
    <property type="match status" value="1"/>
</dbReference>
<feature type="chain" id="PRO_5045594942" description="GH18 domain-containing protein" evidence="9">
    <location>
        <begin position="24"/>
        <end position="412"/>
    </location>
</feature>
<comment type="caution">
    <text evidence="11">The sequence shown here is derived from an EMBL/GenBank/DDBJ whole genome shotgun (WGS) entry which is preliminary data.</text>
</comment>
<evidence type="ECO:0000256" key="6">
    <source>
        <dbReference type="ARBA" id="ARBA00023326"/>
    </source>
</evidence>
<dbReference type="InterPro" id="IPR029070">
    <property type="entry name" value="Chitinase_insertion_sf"/>
</dbReference>
<dbReference type="InterPro" id="IPR017853">
    <property type="entry name" value="GH"/>
</dbReference>
<evidence type="ECO:0000256" key="9">
    <source>
        <dbReference type="SAM" id="SignalP"/>
    </source>
</evidence>
<dbReference type="PROSITE" id="PS51910">
    <property type="entry name" value="GH18_2"/>
    <property type="match status" value="1"/>
</dbReference>
<evidence type="ECO:0000256" key="8">
    <source>
        <dbReference type="RuleBase" id="RU004453"/>
    </source>
</evidence>
<dbReference type="SUPFAM" id="SSF54556">
    <property type="entry name" value="Chitinase insertion domain"/>
    <property type="match status" value="1"/>
</dbReference>
<keyword evidence="4" id="KW-0119">Carbohydrate metabolism</keyword>
<proteinExistence type="inferred from homology"/>
<evidence type="ECO:0000256" key="3">
    <source>
        <dbReference type="ARBA" id="ARBA00023024"/>
    </source>
</evidence>
<dbReference type="InterPro" id="IPR001579">
    <property type="entry name" value="Glyco_hydro_18_chit_AS"/>
</dbReference>
<sequence>MTSYLSPSRIFLVLLAASSQALCSPRVAQAWYGGWHSKDFPPSNVSWSKYTHMTFAFAAPQEDWTVLSLDEFGGHEALTEFVKEAKAHNVKALVTIGGWTGSRFFSPAVGSQQNRTMFVQAVTDFAVKYGLDGLDFDWEYPNRQGLGCNVVNSQDTPNFISFLEDLRKHSVGGKLILTAATSITPFNDANGKPAIDLSKFGSALDYVALMAYDIWGPWLSAVGPNGPLNDTCASVPNQQGSGISAVTQWHKAGIPHEKILLGLPAYGHAYKVKKADAFKNGSETELIPYPRFDANGRPAGDRWDDPEGKIDPCGVKNPAGGIFSYWGLIENGFLDKDGTPKYPNRFDDCSKGAFVYNPQTEVMVAYDNPQSWSAKGQYIADAGLGGFAVWQAGDDYHDMLLNAVRRGSGMAK</sequence>
<dbReference type="PANTHER" id="PTHR11177:SF392">
    <property type="entry name" value="HAP41P"/>
    <property type="match status" value="1"/>
</dbReference>
<dbReference type="SMART" id="SM00636">
    <property type="entry name" value="Glyco_18"/>
    <property type="match status" value="1"/>
</dbReference>
<accession>A0ABR2ZXD2</accession>
<keyword evidence="12" id="KW-1185">Reference proteome</keyword>
<keyword evidence="9" id="KW-0732">Signal</keyword>
<evidence type="ECO:0000259" key="10">
    <source>
        <dbReference type="PROSITE" id="PS51910"/>
    </source>
</evidence>
<dbReference type="InterPro" id="IPR050314">
    <property type="entry name" value="Glycosyl_Hydrlase_18"/>
</dbReference>
<evidence type="ECO:0000256" key="4">
    <source>
        <dbReference type="ARBA" id="ARBA00023277"/>
    </source>
</evidence>
<feature type="domain" description="GH18" evidence="10">
    <location>
        <begin position="26"/>
        <end position="411"/>
    </location>
</feature>
<dbReference type="Proteomes" id="UP001437256">
    <property type="component" value="Unassembled WGS sequence"/>
</dbReference>
<evidence type="ECO:0000256" key="7">
    <source>
        <dbReference type="RuleBase" id="RU000489"/>
    </source>
</evidence>
<evidence type="ECO:0000313" key="12">
    <source>
        <dbReference type="Proteomes" id="UP001437256"/>
    </source>
</evidence>
<keyword evidence="2 7" id="KW-0378">Hydrolase</keyword>
<dbReference type="InterPro" id="IPR001223">
    <property type="entry name" value="Glyco_hydro18_cat"/>
</dbReference>
<dbReference type="Gene3D" id="3.10.50.10">
    <property type="match status" value="1"/>
</dbReference>
<comment type="catalytic activity">
    <reaction evidence="1">
        <text>Random endo-hydrolysis of N-acetyl-beta-D-glucosaminide (1-&gt;4)-beta-linkages in chitin and chitodextrins.</text>
        <dbReference type="EC" id="3.2.1.14"/>
    </reaction>
</comment>
<dbReference type="SUPFAM" id="SSF51445">
    <property type="entry name" value="(Trans)glycosidases"/>
    <property type="match status" value="1"/>
</dbReference>
<evidence type="ECO:0000256" key="1">
    <source>
        <dbReference type="ARBA" id="ARBA00000822"/>
    </source>
</evidence>
<keyword evidence="6" id="KW-0624">Polysaccharide degradation</keyword>
<dbReference type="PANTHER" id="PTHR11177">
    <property type="entry name" value="CHITINASE"/>
    <property type="match status" value="1"/>
</dbReference>
<feature type="signal peptide" evidence="9">
    <location>
        <begin position="1"/>
        <end position="23"/>
    </location>
</feature>